<name>A0ABP0JCQ9_9DINO</name>
<protein>
    <recommendedName>
        <fullName evidence="4">Cilia- and flagella-associated protein 157</fullName>
    </recommendedName>
</protein>
<sequence>MALGRRQQQGPVDQIGTAGQQNLEELKMEEEALQKHCAELQQVWRQDALSFENEALEVQLMQIQDDHAQLREELRSTGEFYGRRIADMTTQLEERARATSTAEGHADCLGDLLAFHEDNGLLAASYWRTQCVKRDDSIRFLSLKLQEYTVPSAEYHKRRAASFSGNLDTDVKAELSPSLSRTASAPLQGVNQVAFRAAERAFKALNERHSCLCEELQRSEEHTLKVERKFQESKLRWINLGLCKASLCRSDKDPGSGFEDEVRDCEKALGQVRQLPKWALRCAWRDELDVRAGQLEHISAQFDSTKRSLDAANEELNWHATGAEALRTRLADVLRATVAEERRGEDVLAEEEKRERSLQELLDRWSGLSPHLPLPAACVQAQQLLAQREGMVSKLSTE</sequence>
<organism evidence="2 3">
    <name type="scientific">Durusdinium trenchii</name>
    <dbReference type="NCBI Taxonomy" id="1381693"/>
    <lineage>
        <taxon>Eukaryota</taxon>
        <taxon>Sar</taxon>
        <taxon>Alveolata</taxon>
        <taxon>Dinophyceae</taxon>
        <taxon>Suessiales</taxon>
        <taxon>Symbiodiniaceae</taxon>
        <taxon>Durusdinium</taxon>
    </lineage>
</organism>
<reference evidence="2 3" key="1">
    <citation type="submission" date="2024-02" db="EMBL/GenBank/DDBJ databases">
        <authorList>
            <person name="Chen Y."/>
            <person name="Shah S."/>
            <person name="Dougan E. K."/>
            <person name="Thang M."/>
            <person name="Chan C."/>
        </authorList>
    </citation>
    <scope>NUCLEOTIDE SEQUENCE [LARGE SCALE GENOMIC DNA]</scope>
</reference>
<dbReference type="Proteomes" id="UP001642464">
    <property type="component" value="Unassembled WGS sequence"/>
</dbReference>
<feature type="coiled-coil region" evidence="1">
    <location>
        <begin position="23"/>
        <end position="73"/>
    </location>
</feature>
<evidence type="ECO:0008006" key="4">
    <source>
        <dbReference type="Google" id="ProtNLM"/>
    </source>
</evidence>
<evidence type="ECO:0000313" key="2">
    <source>
        <dbReference type="EMBL" id="CAK9012191.1"/>
    </source>
</evidence>
<accession>A0ABP0JCQ9</accession>
<keyword evidence="1" id="KW-0175">Coiled coil</keyword>
<dbReference type="EMBL" id="CAXAMM010006758">
    <property type="protein sequence ID" value="CAK9012191.1"/>
    <property type="molecule type" value="Genomic_DNA"/>
</dbReference>
<evidence type="ECO:0000256" key="1">
    <source>
        <dbReference type="SAM" id="Coils"/>
    </source>
</evidence>
<comment type="caution">
    <text evidence="2">The sequence shown here is derived from an EMBL/GenBank/DDBJ whole genome shotgun (WGS) entry which is preliminary data.</text>
</comment>
<proteinExistence type="predicted"/>
<evidence type="ECO:0000313" key="3">
    <source>
        <dbReference type="Proteomes" id="UP001642464"/>
    </source>
</evidence>
<gene>
    <name evidence="2" type="ORF">SCF082_LOCUS11412</name>
</gene>
<keyword evidence="3" id="KW-1185">Reference proteome</keyword>